<evidence type="ECO:0000256" key="1">
    <source>
        <dbReference type="SAM" id="MobiDB-lite"/>
    </source>
</evidence>
<reference evidence="2" key="1">
    <citation type="journal article" date="2015" name="Nature">
        <title>Complex archaea that bridge the gap between prokaryotes and eukaryotes.</title>
        <authorList>
            <person name="Spang A."/>
            <person name="Saw J.H."/>
            <person name="Jorgensen S.L."/>
            <person name="Zaremba-Niedzwiedzka K."/>
            <person name="Martijn J."/>
            <person name="Lind A.E."/>
            <person name="van Eijk R."/>
            <person name="Schleper C."/>
            <person name="Guy L."/>
            <person name="Ettema T.J."/>
        </authorList>
    </citation>
    <scope>NUCLEOTIDE SEQUENCE</scope>
</reference>
<feature type="non-terminal residue" evidence="2">
    <location>
        <position position="1"/>
    </location>
</feature>
<accession>A0A0F8ZQ88</accession>
<proteinExistence type="predicted"/>
<evidence type="ECO:0000313" key="2">
    <source>
        <dbReference type="EMBL" id="KKK62061.1"/>
    </source>
</evidence>
<feature type="compositionally biased region" description="Low complexity" evidence="1">
    <location>
        <begin position="8"/>
        <end position="23"/>
    </location>
</feature>
<dbReference type="InterPro" id="IPR008160">
    <property type="entry name" value="Collagen"/>
</dbReference>
<protein>
    <recommendedName>
        <fullName evidence="3">Collagen-like protein</fullName>
    </recommendedName>
</protein>
<evidence type="ECO:0008006" key="3">
    <source>
        <dbReference type="Google" id="ProtNLM"/>
    </source>
</evidence>
<feature type="compositionally biased region" description="Low complexity" evidence="1">
    <location>
        <begin position="32"/>
        <end position="53"/>
    </location>
</feature>
<dbReference type="EMBL" id="LAZR01062177">
    <property type="protein sequence ID" value="KKK62061.1"/>
    <property type="molecule type" value="Genomic_DNA"/>
</dbReference>
<sequence length="199" mass="20022">GADGTDGTDGATGATGPTGDAGAQGIQGPPGNTGTQGIQGETGAQGATGPAGADAPAKDYASFYLGTGGTTAIQDTAVTLTVNNTSITSDVDVFGLSSSLITVSKTADFEISFDVHLVNTSTGRSEYVTWIEKNSAEVSGSRSGNYQRGYTTGQSASGTIQIAVTSGDVFKLVCQRVIGTSVLTSQVDYGTRINFKELG</sequence>
<feature type="region of interest" description="Disordered" evidence="1">
    <location>
        <begin position="1"/>
        <end position="53"/>
    </location>
</feature>
<dbReference type="AlphaFoldDB" id="A0A0F8ZQ88"/>
<name>A0A0F8ZQ88_9ZZZZ</name>
<gene>
    <name evidence="2" type="ORF">LCGC14_3008090</name>
</gene>
<dbReference type="Pfam" id="PF01391">
    <property type="entry name" value="Collagen"/>
    <property type="match status" value="1"/>
</dbReference>
<organism evidence="2">
    <name type="scientific">marine sediment metagenome</name>
    <dbReference type="NCBI Taxonomy" id="412755"/>
    <lineage>
        <taxon>unclassified sequences</taxon>
        <taxon>metagenomes</taxon>
        <taxon>ecological metagenomes</taxon>
    </lineage>
</organism>
<comment type="caution">
    <text evidence="2">The sequence shown here is derived from an EMBL/GenBank/DDBJ whole genome shotgun (WGS) entry which is preliminary data.</text>
</comment>